<accession>A0ABS0NNB4</accession>
<organism evidence="3 4">
    <name type="scientific">Streptomyces pactum</name>
    <dbReference type="NCBI Taxonomy" id="68249"/>
    <lineage>
        <taxon>Bacteria</taxon>
        <taxon>Bacillati</taxon>
        <taxon>Actinomycetota</taxon>
        <taxon>Actinomycetes</taxon>
        <taxon>Kitasatosporales</taxon>
        <taxon>Streptomycetaceae</taxon>
        <taxon>Streptomyces</taxon>
    </lineage>
</organism>
<dbReference type="PANTHER" id="PTHR42733:SF2">
    <property type="entry name" value="DJ-1_THIJ_PFPI FAMILY PROTEIN"/>
    <property type="match status" value="1"/>
</dbReference>
<dbReference type="InterPro" id="IPR006286">
    <property type="entry name" value="C56_PfpI-like"/>
</dbReference>
<name>A0ABS0NNB4_9ACTN</name>
<dbReference type="SUPFAM" id="SSF52317">
    <property type="entry name" value="Class I glutamine amidotransferase-like"/>
    <property type="match status" value="1"/>
</dbReference>
<dbReference type="NCBIfam" id="TIGR01382">
    <property type="entry name" value="PfpI"/>
    <property type="match status" value="1"/>
</dbReference>
<feature type="domain" description="DJ-1/PfpI" evidence="2">
    <location>
        <begin position="3"/>
        <end position="178"/>
    </location>
</feature>
<keyword evidence="4" id="KW-1185">Reference proteome</keyword>
<dbReference type="PANTHER" id="PTHR42733">
    <property type="entry name" value="DJ-1 PROTEIN"/>
    <property type="match status" value="1"/>
</dbReference>
<protein>
    <submittedName>
        <fullName evidence="3">DJ-1/PfpI family protein</fullName>
    </submittedName>
</protein>
<evidence type="ECO:0000313" key="4">
    <source>
        <dbReference type="Proteomes" id="UP000807371"/>
    </source>
</evidence>
<evidence type="ECO:0000256" key="1">
    <source>
        <dbReference type="ARBA" id="ARBA00008542"/>
    </source>
</evidence>
<evidence type="ECO:0000259" key="2">
    <source>
        <dbReference type="Pfam" id="PF01965"/>
    </source>
</evidence>
<comment type="similarity">
    <text evidence="1">Belongs to the peptidase C56 family.</text>
</comment>
<dbReference type="Proteomes" id="UP000807371">
    <property type="component" value="Unassembled WGS sequence"/>
</dbReference>
<dbReference type="RefSeq" id="WP_197990058.1">
    <property type="nucleotide sequence ID" value="NZ_JACYXC010000001.1"/>
</dbReference>
<gene>
    <name evidence="3" type="ORF">IHE55_18630</name>
</gene>
<dbReference type="PROSITE" id="PS51276">
    <property type="entry name" value="PEPTIDASE_C56_PFPI"/>
    <property type="match status" value="1"/>
</dbReference>
<dbReference type="EMBL" id="JACYXC010000001">
    <property type="protein sequence ID" value="MBH5336681.1"/>
    <property type="molecule type" value="Genomic_DNA"/>
</dbReference>
<reference evidence="3 4" key="1">
    <citation type="submission" date="2020-09" db="EMBL/GenBank/DDBJ databases">
        <title>Biosynthesis of the nuclear factor of activated T cells inhibitor NFAT-133 and its congeners in Streptomyces pactum.</title>
        <authorList>
            <person name="Zhou W."/>
            <person name="Posri P."/>
            <person name="Abugrain M.E."/>
            <person name="Weisberg A.J."/>
            <person name="Chang J.H."/>
            <person name="Mahmud T."/>
        </authorList>
    </citation>
    <scope>NUCLEOTIDE SEQUENCE [LARGE SCALE GENOMIC DNA]</scope>
    <source>
        <strain evidence="3 4">ATCC 27456</strain>
    </source>
</reference>
<dbReference type="CDD" id="cd03169">
    <property type="entry name" value="GATase1_PfpI_1"/>
    <property type="match status" value="1"/>
</dbReference>
<dbReference type="Gene3D" id="3.40.50.880">
    <property type="match status" value="1"/>
</dbReference>
<comment type="caution">
    <text evidence="3">The sequence shown here is derived from an EMBL/GenBank/DDBJ whole genome shotgun (WGS) entry which is preliminary data.</text>
</comment>
<dbReference type="InterPro" id="IPR002818">
    <property type="entry name" value="DJ-1/PfpI"/>
</dbReference>
<sequence>MAAKVLIVTGDAAESLEVLYPYQRLREEGYDVHVAAPSRKRLRFVVHDFEDGYDTYTEKAGYTWPADLAFSEVDPGGYAALVVPGGRAPEYLRNDPELRKILKAFFDADKPVAQTCHGPLLTAAIGGLTGRRVTAYPALELDVQAAGGTFRDQEVVTDGTLVSARAWPDNPGWMREFLRVLRAVAPVTGEE</sequence>
<evidence type="ECO:0000313" key="3">
    <source>
        <dbReference type="EMBL" id="MBH5336681.1"/>
    </source>
</evidence>
<proteinExistence type="inferred from homology"/>
<dbReference type="Pfam" id="PF01965">
    <property type="entry name" value="DJ-1_PfpI"/>
    <property type="match status" value="1"/>
</dbReference>
<dbReference type="InterPro" id="IPR029062">
    <property type="entry name" value="Class_I_gatase-like"/>
</dbReference>